<dbReference type="InterPro" id="IPR003703">
    <property type="entry name" value="Acyl_CoA_thio"/>
</dbReference>
<evidence type="ECO:0000256" key="1">
    <source>
        <dbReference type="ARBA" id="ARBA00006538"/>
    </source>
</evidence>
<proteinExistence type="inferred from homology"/>
<dbReference type="InterPro" id="IPR029069">
    <property type="entry name" value="HotDog_dom_sf"/>
</dbReference>
<protein>
    <submittedName>
        <fullName evidence="5">Palmitoyl-CoA hydrolase</fullName>
        <ecNumber evidence="5">3.1.2.2</ecNumber>
    </submittedName>
</protein>
<dbReference type="CDD" id="cd03445">
    <property type="entry name" value="Thioesterase_II_repeat2"/>
    <property type="match status" value="1"/>
</dbReference>
<dbReference type="GO" id="GO:0005782">
    <property type="term" value="C:peroxisomal matrix"/>
    <property type="evidence" value="ECO:0007669"/>
    <property type="project" value="TreeGrafter"/>
</dbReference>
<dbReference type="InterPro" id="IPR025652">
    <property type="entry name" value="TesB_C"/>
</dbReference>
<dbReference type="EMBL" id="CP119900">
    <property type="protein sequence ID" value="WFD21593.1"/>
    <property type="molecule type" value="Genomic_DNA"/>
</dbReference>
<evidence type="ECO:0000259" key="3">
    <source>
        <dbReference type="Pfam" id="PF02551"/>
    </source>
</evidence>
<dbReference type="InterPro" id="IPR049449">
    <property type="entry name" value="TesB_ACOT8-like_N"/>
</dbReference>
<name>A0AAF0IYN9_9BASI</name>
<evidence type="ECO:0000313" key="5">
    <source>
        <dbReference type="EMBL" id="WFD21593.1"/>
    </source>
</evidence>
<dbReference type="AlphaFoldDB" id="A0AAF0IYN9"/>
<accession>A0AAF0IYN9</accession>
<organism evidence="5 6">
    <name type="scientific">Malassezia equina</name>
    <dbReference type="NCBI Taxonomy" id="1381935"/>
    <lineage>
        <taxon>Eukaryota</taxon>
        <taxon>Fungi</taxon>
        <taxon>Dikarya</taxon>
        <taxon>Basidiomycota</taxon>
        <taxon>Ustilaginomycotina</taxon>
        <taxon>Malasseziomycetes</taxon>
        <taxon>Malasseziales</taxon>
        <taxon>Malasseziaceae</taxon>
        <taxon>Malassezia</taxon>
    </lineage>
</organism>
<dbReference type="GO" id="GO:0047617">
    <property type="term" value="F:fatty acyl-CoA hydrolase activity"/>
    <property type="evidence" value="ECO:0007669"/>
    <property type="project" value="InterPro"/>
</dbReference>
<comment type="similarity">
    <text evidence="1">Belongs to the C/M/P thioester hydrolase family.</text>
</comment>
<dbReference type="PANTHER" id="PTHR11066:SF34">
    <property type="entry name" value="ACYL-COENZYME A THIOESTERASE 8"/>
    <property type="match status" value="1"/>
</dbReference>
<evidence type="ECO:0000313" key="6">
    <source>
        <dbReference type="Proteomes" id="UP001214415"/>
    </source>
</evidence>
<dbReference type="Pfam" id="PF13622">
    <property type="entry name" value="4HBT_3"/>
    <property type="match status" value="1"/>
</dbReference>
<gene>
    <name evidence="5" type="ORF">MEQU1_000248</name>
</gene>
<dbReference type="Pfam" id="PF02551">
    <property type="entry name" value="Acyl_CoA_thio"/>
    <property type="match status" value="1"/>
</dbReference>
<dbReference type="GO" id="GO:0006637">
    <property type="term" value="P:acyl-CoA metabolic process"/>
    <property type="evidence" value="ECO:0007669"/>
    <property type="project" value="InterPro"/>
</dbReference>
<dbReference type="InterPro" id="IPR042171">
    <property type="entry name" value="Acyl-CoA_hotdog"/>
</dbReference>
<keyword evidence="2 5" id="KW-0378">Hydrolase</keyword>
<evidence type="ECO:0000259" key="4">
    <source>
        <dbReference type="Pfam" id="PF13622"/>
    </source>
</evidence>
<feature type="domain" description="Acyl-CoA thioesterase-like N-terminal HotDog" evidence="4">
    <location>
        <begin position="35"/>
        <end position="115"/>
    </location>
</feature>
<dbReference type="GO" id="GO:0009062">
    <property type="term" value="P:fatty acid catabolic process"/>
    <property type="evidence" value="ECO:0007669"/>
    <property type="project" value="TreeGrafter"/>
</dbReference>
<dbReference type="Proteomes" id="UP001214415">
    <property type="component" value="Chromosome 1"/>
</dbReference>
<evidence type="ECO:0000256" key="2">
    <source>
        <dbReference type="ARBA" id="ARBA00022801"/>
    </source>
</evidence>
<sequence>MSTLTPPQWDERLSQFIDVRQVGPCEFQSVSETHWIPVFGRSVFGGTLIAQSMEAAYKTVDEDMELHGKFLRGADAQQYIDYHVTKVRDGRSFSMRRVDAMQGTTLLFMATLSFQAPEWEQPQFFAPPPEMCREGSFELMEDMPSGHQNVPSKVLLPDMSLSGTQRFQYALTHAPCTDHHYDAMVQWTYTQEHVLPVEFRPAVPTIFGNDGQVQFGSKLAYWLRARGTSPGPANRQRAILGFHIDQFMLGSIQANVRENPVTMMTSLDHTMWFYNHFSMSEWLLMVVENQAMTRSIAVLTHLPTYEEFHVCML</sequence>
<feature type="domain" description="Acyl-CoA thioesterase 2 C-terminal" evidence="3">
    <location>
        <begin position="216"/>
        <end position="291"/>
    </location>
</feature>
<dbReference type="SUPFAM" id="SSF54637">
    <property type="entry name" value="Thioesterase/thiol ester dehydrase-isomerase"/>
    <property type="match status" value="2"/>
</dbReference>
<reference evidence="5" key="1">
    <citation type="submission" date="2023-03" db="EMBL/GenBank/DDBJ databases">
        <title>Mating type loci evolution in Malassezia.</title>
        <authorList>
            <person name="Coelho M.A."/>
        </authorList>
    </citation>
    <scope>NUCLEOTIDE SEQUENCE</scope>
    <source>
        <strain evidence="5">CBS 12830</strain>
    </source>
</reference>
<keyword evidence="6" id="KW-1185">Reference proteome</keyword>
<dbReference type="CDD" id="cd03444">
    <property type="entry name" value="Thioesterase_II_repeat1"/>
    <property type="match status" value="1"/>
</dbReference>
<dbReference type="EC" id="3.1.2.2" evidence="5"/>
<dbReference type="PANTHER" id="PTHR11066">
    <property type="entry name" value="ACYL-COA THIOESTERASE"/>
    <property type="match status" value="1"/>
</dbReference>
<dbReference type="Gene3D" id="2.40.160.210">
    <property type="entry name" value="Acyl-CoA thioesterase, double hotdog domain"/>
    <property type="match status" value="1"/>
</dbReference>